<feature type="region of interest" description="Disordered" evidence="1">
    <location>
        <begin position="73"/>
        <end position="137"/>
    </location>
</feature>
<keyword evidence="3" id="KW-1185">Reference proteome</keyword>
<feature type="compositionally biased region" description="Polar residues" evidence="1">
    <location>
        <begin position="122"/>
        <end position="137"/>
    </location>
</feature>
<gene>
    <name evidence="2" type="ORF">FIBRA_08495</name>
</gene>
<name>J4ICE0_9APHY</name>
<evidence type="ECO:0000313" key="2">
    <source>
        <dbReference type="EMBL" id="CCM06246.1"/>
    </source>
</evidence>
<evidence type="ECO:0000256" key="1">
    <source>
        <dbReference type="SAM" id="MobiDB-lite"/>
    </source>
</evidence>
<dbReference type="GeneID" id="24101146"/>
<feature type="region of interest" description="Disordered" evidence="1">
    <location>
        <begin position="161"/>
        <end position="200"/>
    </location>
</feature>
<proteinExistence type="predicted"/>
<evidence type="ECO:0000313" key="3">
    <source>
        <dbReference type="Proteomes" id="UP000006352"/>
    </source>
</evidence>
<accession>J4ICE0</accession>
<reference evidence="2 3" key="1">
    <citation type="journal article" date="2012" name="Appl. Environ. Microbiol.">
        <title>Short-read sequencing for genomic analysis of the brown rot fungus Fibroporia radiculosa.</title>
        <authorList>
            <person name="Tang J.D."/>
            <person name="Perkins A.D."/>
            <person name="Sonstegard T.S."/>
            <person name="Schroeder S.G."/>
            <person name="Burgess S.C."/>
            <person name="Diehl S.V."/>
        </authorList>
    </citation>
    <scope>NUCLEOTIDE SEQUENCE [LARGE SCALE GENOMIC DNA]</scope>
    <source>
        <strain evidence="2 3">TFFH 294</strain>
    </source>
</reference>
<sequence length="200" mass="21205">MAYDTKEEARDPMVPPLYNSYSAEPYLPQPLLPSSQTAWVLWVWYSIGIALSPRPAPNSRRARTVYSGLLLPPISPPSKGPVPPPRILPTPPRPSRASALQSGPLHDPDLAQEPRAALTAPAASTQPGARSIASTSYRRPALACDPGKIDVASSSAPAAAWPLLSRQSPRRIPPGSSLAHSASDRAVFAPRRNRSASGAA</sequence>
<dbReference type="AlphaFoldDB" id="J4ICE0"/>
<dbReference type="HOGENOM" id="CLU_1366276_0_0_1"/>
<dbReference type="RefSeq" id="XP_012185529.1">
    <property type="nucleotide sequence ID" value="XM_012330139.1"/>
</dbReference>
<organism evidence="2 3">
    <name type="scientific">Fibroporia radiculosa</name>
    <dbReference type="NCBI Taxonomy" id="599839"/>
    <lineage>
        <taxon>Eukaryota</taxon>
        <taxon>Fungi</taxon>
        <taxon>Dikarya</taxon>
        <taxon>Basidiomycota</taxon>
        <taxon>Agaricomycotina</taxon>
        <taxon>Agaricomycetes</taxon>
        <taxon>Polyporales</taxon>
        <taxon>Fibroporiaceae</taxon>
        <taxon>Fibroporia</taxon>
    </lineage>
</organism>
<feature type="compositionally biased region" description="Pro residues" evidence="1">
    <location>
        <begin position="73"/>
        <end position="94"/>
    </location>
</feature>
<protein>
    <submittedName>
        <fullName evidence="2">Uncharacterized protein</fullName>
    </submittedName>
</protein>
<dbReference type="Proteomes" id="UP000006352">
    <property type="component" value="Unassembled WGS sequence"/>
</dbReference>
<dbReference type="InParanoid" id="J4ICE0"/>
<dbReference type="EMBL" id="HE797261">
    <property type="protein sequence ID" value="CCM06246.1"/>
    <property type="molecule type" value="Genomic_DNA"/>
</dbReference>